<dbReference type="PANTHER" id="PTHR16110:SF1">
    <property type="entry name" value="TBC1 DOMAIN FAMILY MEMBER 19"/>
    <property type="match status" value="1"/>
</dbReference>
<dbReference type="GeneID" id="36399776"/>
<dbReference type="EMBL" id="CCYD01000261">
    <property type="protein sequence ID" value="CEG37282.1"/>
    <property type="molecule type" value="Genomic_DNA"/>
</dbReference>
<evidence type="ECO:0000259" key="1">
    <source>
        <dbReference type="PROSITE" id="PS50086"/>
    </source>
</evidence>
<dbReference type="InterPro" id="IPR035969">
    <property type="entry name" value="Rab-GAP_TBC_sf"/>
</dbReference>
<sequence>MAELCFTEGMGIEEKAYVLVNHLLIQDEVQKWKHVMKTELVQSQYSVDKTKILGSVKRTVIDMYCVAMQEAAKASQNHLKEKVADGCILPGIRTTDGCDLDVVRAARERWDKVTNVELKPHGNDLAKSPRAQIVKSFMPARFLYDGLDLLQSLQAIKSPNEACERIGTSANFWNSIQLQLYTSTFSEYRRVFSELAPGCRQIGLDEHFLAHGSEFFAEKHRVGDLVLAQKNGLMARHFSKTGCPVGLRSYIWRHILSVSITAQDRSYFEYLQKQVMQWTYLTDEMYLLDLHQTLGCSDYFVFRDHLESVVMAFTRDTFVVKHAVRVNGIVKCSLPLEEKLLPNLDREPEIVATEYRVPPNGVLPFKGFAMYVAPLSYLYADPIEFYYVFREMYIRYWCKLNVICPEPASILTLCKLFEDLVARSNPAVFFHLLNVGVKPLDIAFPWIQSAFSSLLDIDQVLLLWDRVIGYDSMDVLAVLAAALFDFRANELELVNTLEDVNNLFIGLSNVSVVALLQNYLFTIL</sequence>
<dbReference type="Proteomes" id="UP000054928">
    <property type="component" value="Unassembled WGS sequence"/>
</dbReference>
<organism evidence="2 3">
    <name type="scientific">Plasmopara halstedii</name>
    <name type="common">Downy mildew of sunflower</name>
    <dbReference type="NCBI Taxonomy" id="4781"/>
    <lineage>
        <taxon>Eukaryota</taxon>
        <taxon>Sar</taxon>
        <taxon>Stramenopiles</taxon>
        <taxon>Oomycota</taxon>
        <taxon>Peronosporomycetes</taxon>
        <taxon>Peronosporales</taxon>
        <taxon>Peronosporaceae</taxon>
        <taxon>Plasmopara</taxon>
    </lineage>
</organism>
<dbReference type="PROSITE" id="PS50086">
    <property type="entry name" value="TBC_RABGAP"/>
    <property type="match status" value="1"/>
</dbReference>
<dbReference type="OrthoDB" id="10249775at2759"/>
<dbReference type="Pfam" id="PF00566">
    <property type="entry name" value="RabGAP-TBC"/>
    <property type="match status" value="1"/>
</dbReference>
<evidence type="ECO:0000313" key="2">
    <source>
        <dbReference type="EMBL" id="CEG37282.1"/>
    </source>
</evidence>
<dbReference type="OMA" id="VFKWIMR"/>
<dbReference type="PANTHER" id="PTHR16110">
    <property type="entry name" value="TBC1 DOMAIN FAMILY MEMBER 19"/>
    <property type="match status" value="1"/>
</dbReference>
<evidence type="ECO:0000313" key="3">
    <source>
        <dbReference type="Proteomes" id="UP000054928"/>
    </source>
</evidence>
<accession>A0A0P1A9J5</accession>
<dbReference type="InterPro" id="IPR000195">
    <property type="entry name" value="Rab-GAP-TBC_dom"/>
</dbReference>
<protein>
    <submittedName>
        <fullName evidence="2">Rab-GTPase-TBC domain</fullName>
    </submittedName>
</protein>
<dbReference type="SUPFAM" id="SSF47923">
    <property type="entry name" value="Ypt/Rab-GAP domain of gyp1p"/>
    <property type="match status" value="1"/>
</dbReference>
<feature type="domain" description="Rab-GAP TBC" evidence="1">
    <location>
        <begin position="242"/>
        <end position="471"/>
    </location>
</feature>
<dbReference type="STRING" id="4781.A0A0P1A9J5"/>
<name>A0A0P1A9J5_PLAHL</name>
<keyword evidence="3" id="KW-1185">Reference proteome</keyword>
<reference evidence="3" key="1">
    <citation type="submission" date="2014-09" db="EMBL/GenBank/DDBJ databases">
        <authorList>
            <person name="Sharma Rahul"/>
            <person name="Thines Marco"/>
        </authorList>
    </citation>
    <scope>NUCLEOTIDE SEQUENCE [LARGE SCALE GENOMIC DNA]</scope>
</reference>
<proteinExistence type="predicted"/>
<dbReference type="RefSeq" id="XP_024573651.1">
    <property type="nucleotide sequence ID" value="XM_024722590.1"/>
</dbReference>
<dbReference type="AlphaFoldDB" id="A0A0P1A9J5"/>
<dbReference type="Gene3D" id="1.10.472.80">
    <property type="entry name" value="Ypt/Rab-GAP domain of gyp1p, domain 3"/>
    <property type="match status" value="1"/>
</dbReference>
<dbReference type="InterPro" id="IPR042507">
    <property type="entry name" value="TBC1D19"/>
</dbReference>